<comment type="caution">
    <text evidence="14">The sequence shown here is derived from an EMBL/GenBank/DDBJ whole genome shotgun (WGS) entry which is preliminary data.</text>
</comment>
<dbReference type="GO" id="GO:0005524">
    <property type="term" value="F:ATP binding"/>
    <property type="evidence" value="ECO:0007669"/>
    <property type="project" value="UniProtKB-UniRule"/>
</dbReference>
<comment type="cofactor">
    <cofactor evidence="1 10">
        <name>Mg(2+)</name>
        <dbReference type="ChEBI" id="CHEBI:18420"/>
    </cofactor>
</comment>
<dbReference type="PANTHER" id="PTHR11088">
    <property type="entry name" value="TRNA DIMETHYLALLYLTRANSFERASE"/>
    <property type="match status" value="1"/>
</dbReference>
<evidence type="ECO:0000313" key="15">
    <source>
        <dbReference type="Proteomes" id="UP000218775"/>
    </source>
</evidence>
<accession>A0A2A4X850</accession>
<feature type="region of interest" description="Interaction with substrate tRNA" evidence="10">
    <location>
        <begin position="60"/>
        <end position="63"/>
    </location>
</feature>
<comment type="similarity">
    <text evidence="3 10 13">Belongs to the IPP transferase family.</text>
</comment>
<dbReference type="EC" id="2.5.1.75" evidence="10"/>
<protein>
    <recommendedName>
        <fullName evidence="10">tRNA dimethylallyltransferase</fullName>
        <ecNumber evidence="10">2.5.1.75</ecNumber>
    </recommendedName>
    <alternativeName>
        <fullName evidence="10">Dimethylallyl diphosphate:tRNA dimethylallyltransferase</fullName>
        <shortName evidence="10">DMAPP:tRNA dimethylallyltransferase</shortName>
        <shortName evidence="10">DMATase</shortName>
    </alternativeName>
    <alternativeName>
        <fullName evidence="10">Isopentenyl-diphosphate:tRNA isopentenyltransferase</fullName>
        <shortName evidence="10">IPP transferase</shortName>
        <shortName evidence="10">IPPT</shortName>
        <shortName evidence="10">IPTase</shortName>
    </alternativeName>
</protein>
<evidence type="ECO:0000256" key="13">
    <source>
        <dbReference type="RuleBase" id="RU003785"/>
    </source>
</evidence>
<proteinExistence type="inferred from homology"/>
<dbReference type="PANTHER" id="PTHR11088:SF60">
    <property type="entry name" value="TRNA DIMETHYLALLYLTRANSFERASE"/>
    <property type="match status" value="1"/>
</dbReference>
<dbReference type="InterPro" id="IPR027417">
    <property type="entry name" value="P-loop_NTPase"/>
</dbReference>
<sequence length="338" mass="38684">MVYREESYLLETLVATKLQLKQWDSSKKPVIVIAGPTAVGKTALSLQLAKEMGGEIISADSIQVYKGLDIGSSKPSFEEMSNIPHHLINICDLTDSYNVVHFYAEAKKAIREVQERGNVPIVVGGTGFYVNALLYGPPSGPPSSMQVRDQLAMDLEKRGIEALYDRLKKIDPDYSKKITVNDKQKIIRGLEIIAITGKRVSDFKAPKDRRGMSEYNFRCFFLYTPRETLYPKIEVRCDEMLSQGLIEEVEQLLLQGLADNPSASASIGYRQCIDYLKSEKSVDDFEKFVETFKTMTRRYAKRQFTWFRREPLFRWLDIEVHGTESVRNLIMMDYESQI</sequence>
<keyword evidence="4 10" id="KW-0808">Transferase</keyword>
<reference evidence="15" key="1">
    <citation type="submission" date="2017-08" db="EMBL/GenBank/DDBJ databases">
        <title>A dynamic microbial community with high functional redundancy inhabits the cold, oxic subseafloor aquifer.</title>
        <authorList>
            <person name="Tully B.J."/>
            <person name="Wheat C.G."/>
            <person name="Glazer B.T."/>
            <person name="Huber J.A."/>
        </authorList>
    </citation>
    <scope>NUCLEOTIDE SEQUENCE [LARGE SCALE GENOMIC DNA]</scope>
</reference>
<comment type="subunit">
    <text evidence="10">Monomer.</text>
</comment>
<feature type="binding site" evidence="10">
    <location>
        <begin position="37"/>
        <end position="42"/>
    </location>
    <ligand>
        <name>substrate</name>
    </ligand>
</feature>
<evidence type="ECO:0000256" key="8">
    <source>
        <dbReference type="ARBA" id="ARBA00022842"/>
    </source>
</evidence>
<gene>
    <name evidence="10" type="primary">miaA</name>
    <name evidence="14" type="ORF">COB21_00575</name>
</gene>
<evidence type="ECO:0000256" key="9">
    <source>
        <dbReference type="ARBA" id="ARBA00049563"/>
    </source>
</evidence>
<feature type="binding site" evidence="10">
    <location>
        <begin position="35"/>
        <end position="42"/>
    </location>
    <ligand>
        <name>ATP</name>
        <dbReference type="ChEBI" id="CHEBI:30616"/>
    </ligand>
</feature>
<evidence type="ECO:0000256" key="12">
    <source>
        <dbReference type="RuleBase" id="RU003784"/>
    </source>
</evidence>
<feature type="site" description="Interaction with substrate tRNA" evidence="10">
    <location>
        <position position="126"/>
    </location>
</feature>
<comment type="catalytic activity">
    <reaction evidence="9 10 11">
        <text>adenosine(37) in tRNA + dimethylallyl diphosphate = N(6)-dimethylallyladenosine(37) in tRNA + diphosphate</text>
        <dbReference type="Rhea" id="RHEA:26482"/>
        <dbReference type="Rhea" id="RHEA-COMP:10162"/>
        <dbReference type="Rhea" id="RHEA-COMP:10375"/>
        <dbReference type="ChEBI" id="CHEBI:33019"/>
        <dbReference type="ChEBI" id="CHEBI:57623"/>
        <dbReference type="ChEBI" id="CHEBI:74411"/>
        <dbReference type="ChEBI" id="CHEBI:74415"/>
        <dbReference type="EC" id="2.5.1.75"/>
    </reaction>
</comment>
<evidence type="ECO:0000313" key="14">
    <source>
        <dbReference type="EMBL" id="PCI78491.1"/>
    </source>
</evidence>
<dbReference type="HAMAP" id="MF_00185">
    <property type="entry name" value="IPP_trans"/>
    <property type="match status" value="1"/>
</dbReference>
<comment type="function">
    <text evidence="2 10 12">Catalyzes the transfer of a dimethylallyl group onto the adenine at position 37 in tRNAs that read codons beginning with uridine, leading to the formation of N6-(dimethylallyl)adenosine (i(6)A).</text>
</comment>
<dbReference type="Pfam" id="PF01715">
    <property type="entry name" value="IPPT"/>
    <property type="match status" value="1"/>
</dbReference>
<evidence type="ECO:0000256" key="2">
    <source>
        <dbReference type="ARBA" id="ARBA00003213"/>
    </source>
</evidence>
<evidence type="ECO:0000256" key="3">
    <source>
        <dbReference type="ARBA" id="ARBA00005842"/>
    </source>
</evidence>
<evidence type="ECO:0000256" key="10">
    <source>
        <dbReference type="HAMAP-Rule" id="MF_00185"/>
    </source>
</evidence>
<dbReference type="Proteomes" id="UP000218775">
    <property type="component" value="Unassembled WGS sequence"/>
</dbReference>
<keyword evidence="6 10" id="KW-0547">Nucleotide-binding</keyword>
<comment type="caution">
    <text evidence="10">Lacks conserved residue(s) required for the propagation of feature annotation.</text>
</comment>
<dbReference type="InterPro" id="IPR039657">
    <property type="entry name" value="Dimethylallyltransferase"/>
</dbReference>
<keyword evidence="5 10" id="KW-0819">tRNA processing</keyword>
<dbReference type="InterPro" id="IPR018022">
    <property type="entry name" value="IPT"/>
</dbReference>
<keyword evidence="8 10" id="KW-0460">Magnesium</keyword>
<evidence type="ECO:0000256" key="6">
    <source>
        <dbReference type="ARBA" id="ARBA00022741"/>
    </source>
</evidence>
<dbReference type="NCBIfam" id="TIGR00174">
    <property type="entry name" value="miaA"/>
    <property type="match status" value="1"/>
</dbReference>
<evidence type="ECO:0000256" key="7">
    <source>
        <dbReference type="ARBA" id="ARBA00022840"/>
    </source>
</evidence>
<evidence type="ECO:0000256" key="5">
    <source>
        <dbReference type="ARBA" id="ARBA00022694"/>
    </source>
</evidence>
<dbReference type="AlphaFoldDB" id="A0A2A4X850"/>
<evidence type="ECO:0000256" key="1">
    <source>
        <dbReference type="ARBA" id="ARBA00001946"/>
    </source>
</evidence>
<evidence type="ECO:0000256" key="4">
    <source>
        <dbReference type="ARBA" id="ARBA00022679"/>
    </source>
</evidence>
<evidence type="ECO:0000256" key="11">
    <source>
        <dbReference type="RuleBase" id="RU003783"/>
    </source>
</evidence>
<dbReference type="EMBL" id="NVUK01000005">
    <property type="protein sequence ID" value="PCI78491.1"/>
    <property type="molecule type" value="Genomic_DNA"/>
</dbReference>
<keyword evidence="7 10" id="KW-0067">ATP-binding</keyword>
<feature type="site" description="Interaction with substrate tRNA" evidence="10">
    <location>
        <position position="148"/>
    </location>
</feature>
<dbReference type="SUPFAM" id="SSF52540">
    <property type="entry name" value="P-loop containing nucleoside triphosphate hydrolases"/>
    <property type="match status" value="2"/>
</dbReference>
<organism evidence="14 15">
    <name type="scientific">Aerophobetes bacterium</name>
    <dbReference type="NCBI Taxonomy" id="2030807"/>
    <lineage>
        <taxon>Bacteria</taxon>
        <taxon>Candidatus Aerophobota</taxon>
    </lineage>
</organism>
<name>A0A2A4X850_UNCAE</name>
<dbReference type="Gene3D" id="3.40.50.300">
    <property type="entry name" value="P-loop containing nucleotide triphosphate hydrolases"/>
    <property type="match status" value="1"/>
</dbReference>
<dbReference type="GO" id="GO:0006400">
    <property type="term" value="P:tRNA modification"/>
    <property type="evidence" value="ECO:0007669"/>
    <property type="project" value="TreeGrafter"/>
</dbReference>
<dbReference type="Gene3D" id="1.10.20.140">
    <property type="match status" value="1"/>
</dbReference>
<dbReference type="GO" id="GO:0052381">
    <property type="term" value="F:tRNA dimethylallyltransferase activity"/>
    <property type="evidence" value="ECO:0007669"/>
    <property type="project" value="UniProtKB-UniRule"/>
</dbReference>